<evidence type="ECO:0000313" key="2">
    <source>
        <dbReference type="EMBL" id="EDW41612.1"/>
    </source>
</evidence>
<evidence type="ECO:0000313" key="3">
    <source>
        <dbReference type="Proteomes" id="UP000001292"/>
    </source>
</evidence>
<protein>
    <submittedName>
        <fullName evidence="2">GM24472</fullName>
    </submittedName>
</protein>
<dbReference type="GO" id="GO:0007594">
    <property type="term" value="P:puparial adhesion"/>
    <property type="evidence" value="ECO:0007669"/>
    <property type="project" value="EnsemblMetazoa"/>
</dbReference>
<keyword evidence="1" id="KW-0732">Signal</keyword>
<organism evidence="3">
    <name type="scientific">Drosophila sechellia</name>
    <name type="common">Fruit fly</name>
    <dbReference type="NCBI Taxonomy" id="7238"/>
    <lineage>
        <taxon>Eukaryota</taxon>
        <taxon>Metazoa</taxon>
        <taxon>Ecdysozoa</taxon>
        <taxon>Arthropoda</taxon>
        <taxon>Hexapoda</taxon>
        <taxon>Insecta</taxon>
        <taxon>Pterygota</taxon>
        <taxon>Neoptera</taxon>
        <taxon>Endopterygota</taxon>
        <taxon>Diptera</taxon>
        <taxon>Brachycera</taxon>
        <taxon>Muscomorpha</taxon>
        <taxon>Ephydroidea</taxon>
        <taxon>Drosophilidae</taxon>
        <taxon>Drosophila</taxon>
        <taxon>Sophophora</taxon>
    </lineage>
</organism>
<proteinExistence type="predicted"/>
<dbReference type="EMBL" id="CH480815">
    <property type="protein sequence ID" value="EDW41612.1"/>
    <property type="molecule type" value="Genomic_DNA"/>
</dbReference>
<keyword evidence="3" id="KW-1185">Reference proteome</keyword>
<dbReference type="KEGG" id="dse:6605811"/>
<dbReference type="Proteomes" id="UP000001292">
    <property type="component" value="Unassembled WGS sequence"/>
</dbReference>
<reference evidence="2 3" key="1">
    <citation type="journal article" date="2007" name="Nature">
        <title>Evolution of genes and genomes on the Drosophila phylogeny.</title>
        <authorList>
            <consortium name="Drosophila 12 Genomes Consortium"/>
            <person name="Clark A.G."/>
            <person name="Eisen M.B."/>
            <person name="Smith D.R."/>
            <person name="Bergman C.M."/>
            <person name="Oliver B."/>
            <person name="Markow T.A."/>
            <person name="Kaufman T.C."/>
            <person name="Kellis M."/>
            <person name="Gelbart W."/>
            <person name="Iyer V.N."/>
            <person name="Pollard D.A."/>
            <person name="Sackton T.B."/>
            <person name="Larracuente A.M."/>
            <person name="Singh N.D."/>
            <person name="Abad J.P."/>
            <person name="Abt D.N."/>
            <person name="Adryan B."/>
            <person name="Aguade M."/>
            <person name="Akashi H."/>
            <person name="Anderson W.W."/>
            <person name="Aquadro C.F."/>
            <person name="Ardell D.H."/>
            <person name="Arguello R."/>
            <person name="Artieri C.G."/>
            <person name="Barbash D.A."/>
            <person name="Barker D."/>
            <person name="Barsanti P."/>
            <person name="Batterham P."/>
            <person name="Batzoglou S."/>
            <person name="Begun D."/>
            <person name="Bhutkar A."/>
            <person name="Blanco E."/>
            <person name="Bosak S.A."/>
            <person name="Bradley R.K."/>
            <person name="Brand A.D."/>
            <person name="Brent M.R."/>
            <person name="Brooks A.N."/>
            <person name="Brown R.H."/>
            <person name="Butlin R.K."/>
            <person name="Caggese C."/>
            <person name="Calvi B.R."/>
            <person name="Bernardo de Carvalho A."/>
            <person name="Caspi A."/>
            <person name="Castrezana S."/>
            <person name="Celniker S.E."/>
            <person name="Chang J.L."/>
            <person name="Chapple C."/>
            <person name="Chatterji S."/>
            <person name="Chinwalla A."/>
            <person name="Civetta A."/>
            <person name="Clifton S.W."/>
            <person name="Comeron J.M."/>
            <person name="Costello J.C."/>
            <person name="Coyne J.A."/>
            <person name="Daub J."/>
            <person name="David R.G."/>
            <person name="Delcher A.L."/>
            <person name="Delehaunty K."/>
            <person name="Do C.B."/>
            <person name="Ebling H."/>
            <person name="Edwards K."/>
            <person name="Eickbush T."/>
            <person name="Evans J.D."/>
            <person name="Filipski A."/>
            <person name="Findeiss S."/>
            <person name="Freyhult E."/>
            <person name="Fulton L."/>
            <person name="Fulton R."/>
            <person name="Garcia A.C."/>
            <person name="Gardiner A."/>
            <person name="Garfield D.A."/>
            <person name="Garvin B.E."/>
            <person name="Gibson G."/>
            <person name="Gilbert D."/>
            <person name="Gnerre S."/>
            <person name="Godfrey J."/>
            <person name="Good R."/>
            <person name="Gotea V."/>
            <person name="Gravely B."/>
            <person name="Greenberg A.J."/>
            <person name="Griffiths-Jones S."/>
            <person name="Gross S."/>
            <person name="Guigo R."/>
            <person name="Gustafson E.A."/>
            <person name="Haerty W."/>
            <person name="Hahn M.W."/>
            <person name="Halligan D.L."/>
            <person name="Halpern A.L."/>
            <person name="Halter G.M."/>
            <person name="Han M.V."/>
            <person name="Heger A."/>
            <person name="Hillier L."/>
            <person name="Hinrichs A.S."/>
            <person name="Holmes I."/>
            <person name="Hoskins R.A."/>
            <person name="Hubisz M.J."/>
            <person name="Hultmark D."/>
            <person name="Huntley M.A."/>
            <person name="Jaffe D.B."/>
            <person name="Jagadeeshan S."/>
            <person name="Jeck W.R."/>
            <person name="Johnson J."/>
            <person name="Jones C.D."/>
            <person name="Jordan W.C."/>
            <person name="Karpen G.H."/>
            <person name="Kataoka E."/>
            <person name="Keightley P.D."/>
            <person name="Kheradpour P."/>
            <person name="Kirkness E.F."/>
            <person name="Koerich L.B."/>
            <person name="Kristiansen K."/>
            <person name="Kudrna D."/>
            <person name="Kulathinal R.J."/>
            <person name="Kumar S."/>
            <person name="Kwok R."/>
            <person name="Lander E."/>
            <person name="Langley C.H."/>
            <person name="Lapoint R."/>
            <person name="Lazzaro B.P."/>
            <person name="Lee S.J."/>
            <person name="Levesque L."/>
            <person name="Li R."/>
            <person name="Lin C.F."/>
            <person name="Lin M.F."/>
            <person name="Lindblad-Toh K."/>
            <person name="Llopart A."/>
            <person name="Long M."/>
            <person name="Low L."/>
            <person name="Lozovsky E."/>
            <person name="Lu J."/>
            <person name="Luo M."/>
            <person name="Machado C.A."/>
            <person name="Makalowski W."/>
            <person name="Marzo M."/>
            <person name="Matsuda M."/>
            <person name="Matzkin L."/>
            <person name="McAllister B."/>
            <person name="McBride C.S."/>
            <person name="McKernan B."/>
            <person name="McKernan K."/>
            <person name="Mendez-Lago M."/>
            <person name="Minx P."/>
            <person name="Mollenhauer M.U."/>
            <person name="Montooth K."/>
            <person name="Mount S.M."/>
            <person name="Mu X."/>
            <person name="Myers E."/>
            <person name="Negre B."/>
            <person name="Newfeld S."/>
            <person name="Nielsen R."/>
            <person name="Noor M.A."/>
            <person name="O'Grady P."/>
            <person name="Pachter L."/>
            <person name="Papaceit M."/>
            <person name="Parisi M.J."/>
            <person name="Parisi M."/>
            <person name="Parts L."/>
            <person name="Pedersen J.S."/>
            <person name="Pesole G."/>
            <person name="Phillippy A.M."/>
            <person name="Ponting C.P."/>
            <person name="Pop M."/>
            <person name="Porcelli D."/>
            <person name="Powell J.R."/>
            <person name="Prohaska S."/>
            <person name="Pruitt K."/>
            <person name="Puig M."/>
            <person name="Quesneville H."/>
            <person name="Ram K.R."/>
            <person name="Rand D."/>
            <person name="Rasmussen M.D."/>
            <person name="Reed L.K."/>
            <person name="Reenan R."/>
            <person name="Reily A."/>
            <person name="Remington K.A."/>
            <person name="Rieger T.T."/>
            <person name="Ritchie M.G."/>
            <person name="Robin C."/>
            <person name="Rogers Y.H."/>
            <person name="Rohde C."/>
            <person name="Rozas J."/>
            <person name="Rubenfield M.J."/>
            <person name="Ruiz A."/>
            <person name="Russo S."/>
            <person name="Salzberg S.L."/>
            <person name="Sanchez-Gracia A."/>
            <person name="Saranga D.J."/>
            <person name="Sato H."/>
            <person name="Schaeffer S.W."/>
            <person name="Schatz M.C."/>
            <person name="Schlenke T."/>
            <person name="Schwartz R."/>
            <person name="Segarra C."/>
            <person name="Singh R.S."/>
            <person name="Sirot L."/>
            <person name="Sirota M."/>
            <person name="Sisneros N.B."/>
            <person name="Smith C.D."/>
            <person name="Smith T.F."/>
            <person name="Spieth J."/>
            <person name="Stage D.E."/>
            <person name="Stark A."/>
            <person name="Stephan W."/>
            <person name="Strausberg R.L."/>
            <person name="Strempel S."/>
            <person name="Sturgill D."/>
            <person name="Sutton G."/>
            <person name="Sutton G.G."/>
            <person name="Tao W."/>
            <person name="Teichmann S."/>
            <person name="Tobari Y.N."/>
            <person name="Tomimura Y."/>
            <person name="Tsolas J.M."/>
            <person name="Valente V.L."/>
            <person name="Venter E."/>
            <person name="Venter J.C."/>
            <person name="Vicario S."/>
            <person name="Vieira F.G."/>
            <person name="Vilella A.J."/>
            <person name="Villasante A."/>
            <person name="Walenz B."/>
            <person name="Wang J."/>
            <person name="Wasserman M."/>
            <person name="Watts T."/>
            <person name="Wilson D."/>
            <person name="Wilson R.K."/>
            <person name="Wing R.A."/>
            <person name="Wolfner M.F."/>
            <person name="Wong A."/>
            <person name="Wong G.K."/>
            <person name="Wu C.I."/>
            <person name="Wu G."/>
            <person name="Yamamoto D."/>
            <person name="Yang H.P."/>
            <person name="Yang S.P."/>
            <person name="Yorke J.A."/>
            <person name="Yoshida K."/>
            <person name="Zdobnov E."/>
            <person name="Zhang P."/>
            <person name="Zhang Y."/>
            <person name="Zimin A.V."/>
            <person name="Baldwin J."/>
            <person name="Abdouelleil A."/>
            <person name="Abdulkadir J."/>
            <person name="Abebe A."/>
            <person name="Abera B."/>
            <person name="Abreu J."/>
            <person name="Acer S.C."/>
            <person name="Aftuck L."/>
            <person name="Alexander A."/>
            <person name="An P."/>
            <person name="Anderson E."/>
            <person name="Anderson S."/>
            <person name="Arachi H."/>
            <person name="Azer M."/>
            <person name="Bachantsang P."/>
            <person name="Barry A."/>
            <person name="Bayul T."/>
            <person name="Berlin A."/>
            <person name="Bessette D."/>
            <person name="Bloom T."/>
            <person name="Blye J."/>
            <person name="Boguslavskiy L."/>
            <person name="Bonnet C."/>
            <person name="Boukhgalter B."/>
            <person name="Bourzgui I."/>
            <person name="Brown A."/>
            <person name="Cahill P."/>
            <person name="Channer S."/>
            <person name="Cheshatsang Y."/>
            <person name="Chuda L."/>
            <person name="Citroen M."/>
            <person name="Collymore A."/>
            <person name="Cooke P."/>
            <person name="Costello M."/>
            <person name="D'Aco K."/>
            <person name="Daza R."/>
            <person name="De Haan G."/>
            <person name="DeGray S."/>
            <person name="DeMaso C."/>
            <person name="Dhargay N."/>
            <person name="Dooley K."/>
            <person name="Dooley E."/>
            <person name="Doricent M."/>
            <person name="Dorje P."/>
            <person name="Dorjee K."/>
            <person name="Dupes A."/>
            <person name="Elong R."/>
            <person name="Falk J."/>
            <person name="Farina A."/>
            <person name="Faro S."/>
            <person name="Ferguson D."/>
            <person name="Fisher S."/>
            <person name="Foley C.D."/>
            <person name="Franke A."/>
            <person name="Friedrich D."/>
            <person name="Gadbois L."/>
            <person name="Gearin G."/>
            <person name="Gearin C.R."/>
            <person name="Giannoukos G."/>
            <person name="Goode T."/>
            <person name="Graham J."/>
            <person name="Grandbois E."/>
            <person name="Grewal S."/>
            <person name="Gyaltsen K."/>
            <person name="Hafez N."/>
            <person name="Hagos B."/>
            <person name="Hall J."/>
            <person name="Henson C."/>
            <person name="Hollinger A."/>
            <person name="Honan T."/>
            <person name="Huard M.D."/>
            <person name="Hughes L."/>
            <person name="Hurhula B."/>
            <person name="Husby M.E."/>
            <person name="Kamat A."/>
            <person name="Kanga B."/>
            <person name="Kashin S."/>
            <person name="Khazanovich D."/>
            <person name="Kisner P."/>
            <person name="Lance K."/>
            <person name="Lara M."/>
            <person name="Lee W."/>
            <person name="Lennon N."/>
            <person name="Letendre F."/>
            <person name="LeVine R."/>
            <person name="Lipovsky A."/>
            <person name="Liu X."/>
            <person name="Liu J."/>
            <person name="Liu S."/>
            <person name="Lokyitsang T."/>
            <person name="Lokyitsang Y."/>
            <person name="Lubonja R."/>
            <person name="Lui A."/>
            <person name="MacDonald P."/>
            <person name="Magnisalis V."/>
            <person name="Maru K."/>
            <person name="Matthews C."/>
            <person name="McCusker W."/>
            <person name="McDonough S."/>
            <person name="Mehta T."/>
            <person name="Meldrim J."/>
            <person name="Meneus L."/>
            <person name="Mihai O."/>
            <person name="Mihalev A."/>
            <person name="Mihova T."/>
            <person name="Mittelman R."/>
            <person name="Mlenga V."/>
            <person name="Montmayeur A."/>
            <person name="Mulrain L."/>
            <person name="Navidi A."/>
            <person name="Naylor J."/>
            <person name="Negash T."/>
            <person name="Nguyen T."/>
            <person name="Nguyen N."/>
            <person name="Nicol R."/>
            <person name="Norbu C."/>
            <person name="Norbu N."/>
            <person name="Novod N."/>
            <person name="O'Neill B."/>
            <person name="Osman S."/>
            <person name="Markiewicz E."/>
            <person name="Oyono O.L."/>
            <person name="Patti C."/>
            <person name="Phunkhang P."/>
            <person name="Pierre F."/>
            <person name="Priest M."/>
            <person name="Raghuraman S."/>
            <person name="Rege F."/>
            <person name="Reyes R."/>
            <person name="Rise C."/>
            <person name="Rogov P."/>
            <person name="Ross K."/>
            <person name="Ryan E."/>
            <person name="Settipalli S."/>
            <person name="Shea T."/>
            <person name="Sherpa N."/>
            <person name="Shi L."/>
            <person name="Shih D."/>
            <person name="Sparrow T."/>
            <person name="Spaulding J."/>
            <person name="Stalker J."/>
            <person name="Stange-Thomann N."/>
            <person name="Stavropoulos S."/>
            <person name="Stone C."/>
            <person name="Strader C."/>
            <person name="Tesfaye S."/>
            <person name="Thomson T."/>
            <person name="Thoulutsang Y."/>
            <person name="Thoulutsang D."/>
            <person name="Topham K."/>
            <person name="Topping I."/>
            <person name="Tsamla T."/>
            <person name="Vassiliev H."/>
            <person name="Vo A."/>
            <person name="Wangchuk T."/>
            <person name="Wangdi T."/>
            <person name="Weiand M."/>
            <person name="Wilkinson J."/>
            <person name="Wilson A."/>
            <person name="Yadav S."/>
            <person name="Young G."/>
            <person name="Yu Q."/>
            <person name="Zembek L."/>
            <person name="Zhong D."/>
            <person name="Zimmer A."/>
            <person name="Zwirko Z."/>
            <person name="Jaffe D.B."/>
            <person name="Alvarez P."/>
            <person name="Brockman W."/>
            <person name="Butler J."/>
            <person name="Chin C."/>
            <person name="Gnerre S."/>
            <person name="Grabherr M."/>
            <person name="Kleber M."/>
            <person name="Mauceli E."/>
            <person name="MacCallum I."/>
        </authorList>
    </citation>
    <scope>NUCLEOTIDE SEQUENCE [LARGE SCALE GENOMIC DNA]</scope>
    <source>
        <strain evidence="3">Rob3c / Tucson 14021-0248.25</strain>
    </source>
</reference>
<dbReference type="AlphaFoldDB" id="B4HII2"/>
<sequence>MKLTVVCLVVSFFLLYYAEQSEACLEVIEKALGLQPCNEGGRKEPQRDA</sequence>
<dbReference type="STRING" id="7238.B4HII2"/>
<dbReference type="GO" id="GO:0005615">
    <property type="term" value="C:extracellular space"/>
    <property type="evidence" value="ECO:0007669"/>
    <property type="project" value="EnsemblMetazoa"/>
</dbReference>
<dbReference type="HOGENOM" id="CLU_3144377_0_0_1"/>
<feature type="signal peptide" evidence="1">
    <location>
        <begin position="1"/>
        <end position="23"/>
    </location>
</feature>
<feature type="chain" id="PRO_5002805353" evidence="1">
    <location>
        <begin position="24"/>
        <end position="49"/>
    </location>
</feature>
<accession>B4HII2</accession>
<dbReference type="GO" id="GO:0042381">
    <property type="term" value="P:hemolymph coagulation"/>
    <property type="evidence" value="ECO:0007669"/>
    <property type="project" value="EnsemblMetazoa"/>
</dbReference>
<name>B4HII2_DROSE</name>
<evidence type="ECO:0000256" key="1">
    <source>
        <dbReference type="SAM" id="SignalP"/>
    </source>
</evidence>
<dbReference type="GO" id="GO:0062129">
    <property type="term" value="C:chitin-based extracellular matrix"/>
    <property type="evidence" value="ECO:0007669"/>
    <property type="project" value="EnsemblMetazoa"/>
</dbReference>
<gene>
    <name evidence="2" type="primary">Dsec\GM24472</name>
    <name evidence="2" type="ORF">Dsec_GM24472</name>
</gene>